<accession>A0A518CX23</accession>
<evidence type="ECO:0000313" key="3">
    <source>
        <dbReference type="Proteomes" id="UP000319342"/>
    </source>
</evidence>
<dbReference type="PANTHER" id="PTHR43792">
    <property type="entry name" value="GNAT FAMILY, PUTATIVE (AFU_ORTHOLOGUE AFUA_3G00765)-RELATED-RELATED"/>
    <property type="match status" value="1"/>
</dbReference>
<gene>
    <name evidence="2" type="primary">speG</name>
    <name evidence="2" type="ORF">Pla163_08810</name>
</gene>
<evidence type="ECO:0000313" key="2">
    <source>
        <dbReference type="EMBL" id="QDU83780.1"/>
    </source>
</evidence>
<dbReference type="GO" id="GO:0004145">
    <property type="term" value="F:diamine N-acetyltransferase activity"/>
    <property type="evidence" value="ECO:0007669"/>
    <property type="project" value="UniProtKB-EC"/>
</dbReference>
<dbReference type="Gene3D" id="3.40.630.30">
    <property type="match status" value="1"/>
</dbReference>
<feature type="domain" description="N-acetyltransferase" evidence="1">
    <location>
        <begin position="24"/>
        <end position="181"/>
    </location>
</feature>
<dbReference type="RefSeq" id="WP_145184086.1">
    <property type="nucleotide sequence ID" value="NZ_CP036290.1"/>
</dbReference>
<dbReference type="OrthoDB" id="9795206at2"/>
<keyword evidence="2" id="KW-0808">Transferase</keyword>
<dbReference type="InterPro" id="IPR000182">
    <property type="entry name" value="GNAT_dom"/>
</dbReference>
<keyword evidence="3" id="KW-1185">Reference proteome</keyword>
<keyword evidence="2" id="KW-0012">Acyltransferase</keyword>
<organism evidence="2 3">
    <name type="scientific">Rohdeia mirabilis</name>
    <dbReference type="NCBI Taxonomy" id="2528008"/>
    <lineage>
        <taxon>Bacteria</taxon>
        <taxon>Pseudomonadati</taxon>
        <taxon>Planctomycetota</taxon>
        <taxon>Planctomycetia</taxon>
        <taxon>Planctomycetia incertae sedis</taxon>
        <taxon>Rohdeia</taxon>
    </lineage>
</organism>
<dbReference type="Pfam" id="PF13302">
    <property type="entry name" value="Acetyltransf_3"/>
    <property type="match status" value="1"/>
</dbReference>
<sequence length="192" mass="21412">MTNDTNASRSGGADHRTGPTTARLFLRQMVPDDAEAFFRIQSDPEVMRYTHETPPESVEQLRGFLADYPDFDTVGYGRWGCYLRESGELIGFSGLKYMADLGATDLGYRLLPKYWGQGLATEAGRASLRYGFETIGLERIAGFVLPANAGSIRVLEKVGMERDGTVEIDGLEAQRFRIDRERWERSAALGSD</sequence>
<dbReference type="SUPFAM" id="SSF55729">
    <property type="entry name" value="Acyl-CoA N-acyltransferases (Nat)"/>
    <property type="match status" value="1"/>
</dbReference>
<dbReference type="PROSITE" id="PS51186">
    <property type="entry name" value="GNAT"/>
    <property type="match status" value="1"/>
</dbReference>
<reference evidence="2 3" key="1">
    <citation type="submission" date="2019-02" db="EMBL/GenBank/DDBJ databases">
        <title>Deep-cultivation of Planctomycetes and their phenomic and genomic characterization uncovers novel biology.</title>
        <authorList>
            <person name="Wiegand S."/>
            <person name="Jogler M."/>
            <person name="Boedeker C."/>
            <person name="Pinto D."/>
            <person name="Vollmers J."/>
            <person name="Rivas-Marin E."/>
            <person name="Kohn T."/>
            <person name="Peeters S.H."/>
            <person name="Heuer A."/>
            <person name="Rast P."/>
            <person name="Oberbeckmann S."/>
            <person name="Bunk B."/>
            <person name="Jeske O."/>
            <person name="Meyerdierks A."/>
            <person name="Storesund J.E."/>
            <person name="Kallscheuer N."/>
            <person name="Luecker S."/>
            <person name="Lage O.M."/>
            <person name="Pohl T."/>
            <person name="Merkel B.J."/>
            <person name="Hornburger P."/>
            <person name="Mueller R.-W."/>
            <person name="Bruemmer F."/>
            <person name="Labrenz M."/>
            <person name="Spormann A.M."/>
            <person name="Op den Camp H."/>
            <person name="Overmann J."/>
            <person name="Amann R."/>
            <person name="Jetten M.S.M."/>
            <person name="Mascher T."/>
            <person name="Medema M.H."/>
            <person name="Devos D.P."/>
            <person name="Kaster A.-K."/>
            <person name="Ovreas L."/>
            <person name="Rohde M."/>
            <person name="Galperin M.Y."/>
            <person name="Jogler C."/>
        </authorList>
    </citation>
    <scope>NUCLEOTIDE SEQUENCE [LARGE SCALE GENOMIC DNA]</scope>
    <source>
        <strain evidence="2 3">Pla163</strain>
    </source>
</reference>
<dbReference type="PANTHER" id="PTHR43792:SF1">
    <property type="entry name" value="N-ACETYLTRANSFERASE DOMAIN-CONTAINING PROTEIN"/>
    <property type="match status" value="1"/>
</dbReference>
<name>A0A518CX23_9BACT</name>
<proteinExistence type="predicted"/>
<dbReference type="Proteomes" id="UP000319342">
    <property type="component" value="Chromosome"/>
</dbReference>
<dbReference type="InterPro" id="IPR016181">
    <property type="entry name" value="Acyl_CoA_acyltransferase"/>
</dbReference>
<dbReference type="EMBL" id="CP036290">
    <property type="protein sequence ID" value="QDU83780.1"/>
    <property type="molecule type" value="Genomic_DNA"/>
</dbReference>
<dbReference type="InterPro" id="IPR051531">
    <property type="entry name" value="N-acetyltransferase"/>
</dbReference>
<protein>
    <submittedName>
        <fullName evidence="2">Spermidine N(1)-acetyltransferase</fullName>
        <ecNumber evidence="2">2.3.1.57</ecNumber>
    </submittedName>
</protein>
<evidence type="ECO:0000259" key="1">
    <source>
        <dbReference type="PROSITE" id="PS51186"/>
    </source>
</evidence>
<dbReference type="AlphaFoldDB" id="A0A518CX23"/>
<dbReference type="EC" id="2.3.1.57" evidence="2"/>